<evidence type="ECO:0000256" key="1">
    <source>
        <dbReference type="SAM" id="MobiDB-lite"/>
    </source>
</evidence>
<dbReference type="EMBL" id="OW240924">
    <property type="protein sequence ID" value="CAH2327896.1"/>
    <property type="molecule type" value="Genomic_DNA"/>
</dbReference>
<organism evidence="3 4">
    <name type="scientific">Pelobates cultripes</name>
    <name type="common">Western spadefoot toad</name>
    <dbReference type="NCBI Taxonomy" id="61616"/>
    <lineage>
        <taxon>Eukaryota</taxon>
        <taxon>Metazoa</taxon>
        <taxon>Chordata</taxon>
        <taxon>Craniata</taxon>
        <taxon>Vertebrata</taxon>
        <taxon>Euteleostomi</taxon>
        <taxon>Amphibia</taxon>
        <taxon>Batrachia</taxon>
        <taxon>Anura</taxon>
        <taxon>Pelobatoidea</taxon>
        <taxon>Pelobatidae</taxon>
        <taxon>Pelobates</taxon>
    </lineage>
</organism>
<keyword evidence="4" id="KW-1185">Reference proteome</keyword>
<dbReference type="InterPro" id="IPR016024">
    <property type="entry name" value="ARM-type_fold"/>
</dbReference>
<name>A0AAD1TLX2_PELCU</name>
<dbReference type="PANTHER" id="PTHR23253">
    <property type="entry name" value="EUKARYOTIC TRANSLATION INITIATION FACTOR 4 GAMMA"/>
    <property type="match status" value="1"/>
</dbReference>
<feature type="compositionally biased region" description="Basic and acidic residues" evidence="1">
    <location>
        <begin position="314"/>
        <end position="338"/>
    </location>
</feature>
<dbReference type="SMART" id="SM00543">
    <property type="entry name" value="MIF4G"/>
    <property type="match status" value="1"/>
</dbReference>
<dbReference type="SUPFAM" id="SSF48371">
    <property type="entry name" value="ARM repeat"/>
    <property type="match status" value="1"/>
</dbReference>
<dbReference type="InterPro" id="IPR003890">
    <property type="entry name" value="MIF4G-like_typ-3"/>
</dbReference>
<dbReference type="GO" id="GO:0003743">
    <property type="term" value="F:translation initiation factor activity"/>
    <property type="evidence" value="ECO:0007669"/>
    <property type="project" value="UniProtKB-KW"/>
</dbReference>
<proteinExistence type="predicted"/>
<feature type="domain" description="MIF4G" evidence="2">
    <location>
        <begin position="85"/>
        <end position="309"/>
    </location>
</feature>
<dbReference type="Gene3D" id="1.25.40.180">
    <property type="match status" value="1"/>
</dbReference>
<accession>A0AAD1TLX2</accession>
<reference evidence="3" key="1">
    <citation type="submission" date="2022-03" db="EMBL/GenBank/DDBJ databases">
        <authorList>
            <person name="Alioto T."/>
            <person name="Alioto T."/>
            <person name="Gomez Garrido J."/>
        </authorList>
    </citation>
    <scope>NUCLEOTIDE SEQUENCE</scope>
</reference>
<evidence type="ECO:0000313" key="4">
    <source>
        <dbReference type="Proteomes" id="UP001295444"/>
    </source>
</evidence>
<sequence>MMESQDFAVPALQEKANIKEKTESICYDRNFLLQFKSITQEPKDFAEICKNHQGMVISPHLRPVDPSQLTRRNCTPPSANFCHPAKGNRRLPSGMGQMRSQQAPAKETHKIIQLNENVTLQKSAKAWRPPMKRAKEEPSRVKAQELFRRAREENCEVCITFRRLLIRLCQVEFERGEKGGERIEELQKELDAAMSPNEKTRLKEELSDACNRACRRSLGNIKFIGELFKLKLLSEDTMNDCLIKLLKRNNEESMESVCLLLTSVGKYLENGQSGMDNYFNKINIFITNRTTSSRIRFLVQDVLDLRRNNSVPRHHPEGPKTIDQIHKEAEQESKRKVQ</sequence>
<keyword evidence="3" id="KW-0396">Initiation factor</keyword>
<evidence type="ECO:0000259" key="2">
    <source>
        <dbReference type="SMART" id="SM00543"/>
    </source>
</evidence>
<keyword evidence="3" id="KW-0648">Protein biosynthesis</keyword>
<dbReference type="Pfam" id="PF02854">
    <property type="entry name" value="MIF4G"/>
    <property type="match status" value="1"/>
</dbReference>
<protein>
    <submittedName>
        <fullName evidence="3">Eukaryotic translation initiation factor 4 gamma 1 isoform X1</fullName>
    </submittedName>
</protein>
<dbReference type="GO" id="GO:0003729">
    <property type="term" value="F:mRNA binding"/>
    <property type="evidence" value="ECO:0007669"/>
    <property type="project" value="TreeGrafter"/>
</dbReference>
<dbReference type="AlphaFoldDB" id="A0AAD1TLX2"/>
<evidence type="ECO:0000313" key="3">
    <source>
        <dbReference type="EMBL" id="CAH2327896.1"/>
    </source>
</evidence>
<feature type="region of interest" description="Disordered" evidence="1">
    <location>
        <begin position="309"/>
        <end position="338"/>
    </location>
</feature>
<dbReference type="GO" id="GO:0016281">
    <property type="term" value="C:eukaryotic translation initiation factor 4F complex"/>
    <property type="evidence" value="ECO:0007669"/>
    <property type="project" value="TreeGrafter"/>
</dbReference>
<dbReference type="PANTHER" id="PTHR23253:SF10">
    <property type="entry name" value="EUKARYOTIC TRANSLATION INITIATION FACTOR 4 GAMMA 1"/>
    <property type="match status" value="1"/>
</dbReference>
<dbReference type="Proteomes" id="UP001295444">
    <property type="component" value="Chromosome 13"/>
</dbReference>
<gene>
    <name evidence="3" type="ORF">PECUL_23A005793</name>
</gene>